<evidence type="ECO:0000313" key="3">
    <source>
        <dbReference type="Proteomes" id="UP000006062"/>
    </source>
</evidence>
<name>I3YG54_THIV6</name>
<sequence>MMIQHSFSIRTEGRGTYDITREVQRQARASGLQFGLCHLFVHHTSASLVLCENADPSVRRDLEAFLARLVPDGDRLFDHTDEGPDDMPAHLRAILTNMDLTVPIRDGACDLGTWQGIYLYEHRTRGHQRRLTLTLSGE</sequence>
<keyword evidence="3" id="KW-1185">Reference proteome</keyword>
<dbReference type="HOGENOM" id="CLU_096980_0_2_6"/>
<accession>I3YG54</accession>
<dbReference type="Pfam" id="PF01894">
    <property type="entry name" value="YjbQ"/>
    <property type="match status" value="1"/>
</dbReference>
<dbReference type="Proteomes" id="UP000006062">
    <property type="component" value="Chromosome"/>
</dbReference>
<dbReference type="PANTHER" id="PTHR30615">
    <property type="entry name" value="UNCHARACTERIZED PROTEIN YJBQ-RELATED"/>
    <property type="match status" value="1"/>
</dbReference>
<comment type="similarity">
    <text evidence="1">Belongs to the UPF0047 family.</text>
</comment>
<dbReference type="SUPFAM" id="SSF111038">
    <property type="entry name" value="YjbQ-like"/>
    <property type="match status" value="1"/>
</dbReference>
<dbReference type="EMBL" id="CP003154">
    <property type="protein sequence ID" value="AFL75972.1"/>
    <property type="molecule type" value="Genomic_DNA"/>
</dbReference>
<dbReference type="InterPro" id="IPR035917">
    <property type="entry name" value="YjbQ-like_sf"/>
</dbReference>
<proteinExistence type="inferred from homology"/>
<reference evidence="2 3" key="1">
    <citation type="submission" date="2012-06" db="EMBL/GenBank/DDBJ databases">
        <title>Complete sequence of Thiocystis violascens DSM 198.</title>
        <authorList>
            <consortium name="US DOE Joint Genome Institute"/>
            <person name="Lucas S."/>
            <person name="Han J."/>
            <person name="Lapidus A."/>
            <person name="Cheng J.-F."/>
            <person name="Goodwin L."/>
            <person name="Pitluck S."/>
            <person name="Peters L."/>
            <person name="Ovchinnikova G."/>
            <person name="Teshima H."/>
            <person name="Detter J.C."/>
            <person name="Han C."/>
            <person name="Tapia R."/>
            <person name="Land M."/>
            <person name="Hauser L."/>
            <person name="Kyrpides N."/>
            <person name="Ivanova N."/>
            <person name="Pagani I."/>
            <person name="Vogl K."/>
            <person name="Liu Z."/>
            <person name="Frigaard N.-U."/>
            <person name="Bryant D."/>
            <person name="Woyke T."/>
        </authorList>
    </citation>
    <scope>NUCLEOTIDE SEQUENCE [LARGE SCALE GENOMIC DNA]</scope>
    <source>
        <strain evidence="3">ATCC 17096 / DSM 198 / 6111</strain>
    </source>
</reference>
<evidence type="ECO:0000256" key="1">
    <source>
        <dbReference type="ARBA" id="ARBA00005534"/>
    </source>
</evidence>
<dbReference type="KEGG" id="tvi:Thivi_4153"/>
<dbReference type="OrthoDB" id="9801725at2"/>
<dbReference type="PANTHER" id="PTHR30615:SF8">
    <property type="entry name" value="UPF0047 PROTEIN C4A8.02C"/>
    <property type="match status" value="1"/>
</dbReference>
<dbReference type="Gene3D" id="2.60.120.460">
    <property type="entry name" value="YjbQ-like"/>
    <property type="match status" value="1"/>
</dbReference>
<gene>
    <name evidence="2" type="ordered locus">Thivi_4153</name>
</gene>
<dbReference type="eggNOG" id="COG0432">
    <property type="taxonomic scope" value="Bacteria"/>
</dbReference>
<dbReference type="PIRSF" id="PIRSF004681">
    <property type="entry name" value="UCP004681"/>
    <property type="match status" value="1"/>
</dbReference>
<dbReference type="InterPro" id="IPR001602">
    <property type="entry name" value="UPF0047_YjbQ-like"/>
</dbReference>
<dbReference type="RefSeq" id="WP_014780356.1">
    <property type="nucleotide sequence ID" value="NC_018012.1"/>
</dbReference>
<dbReference type="AlphaFoldDB" id="I3YG54"/>
<dbReference type="NCBIfam" id="TIGR00149">
    <property type="entry name" value="TIGR00149_YjbQ"/>
    <property type="match status" value="1"/>
</dbReference>
<evidence type="ECO:0000313" key="2">
    <source>
        <dbReference type="EMBL" id="AFL75972.1"/>
    </source>
</evidence>
<organism evidence="2 3">
    <name type="scientific">Thiocystis violascens (strain ATCC 17096 / DSM 198 / 6111)</name>
    <name type="common">Chromatium violascens</name>
    <dbReference type="NCBI Taxonomy" id="765911"/>
    <lineage>
        <taxon>Bacteria</taxon>
        <taxon>Pseudomonadati</taxon>
        <taxon>Pseudomonadota</taxon>
        <taxon>Gammaproteobacteria</taxon>
        <taxon>Chromatiales</taxon>
        <taxon>Chromatiaceae</taxon>
        <taxon>Thiocystis</taxon>
    </lineage>
</organism>
<dbReference type="STRING" id="765911.Thivi_4153"/>
<protein>
    <submittedName>
        <fullName evidence="2">Secondary thiamine-phosphate synthase enzyme</fullName>
    </submittedName>
</protein>